<protein>
    <submittedName>
        <fullName evidence="2">Uncharacterized protein</fullName>
    </submittedName>
</protein>
<sequence>MNTQENINNNFNWLYYLLGLISGVVTAIVITGSYIFALLGAVLGLLTAGLFLNALVKGKKS</sequence>
<dbReference type="Proteomes" id="UP000295668">
    <property type="component" value="Unassembled WGS sequence"/>
</dbReference>
<feature type="transmembrane region" description="Helical" evidence="1">
    <location>
        <begin position="36"/>
        <end position="56"/>
    </location>
</feature>
<organism evidence="2 3">
    <name type="scientific">Pedobacter changchengzhani</name>
    <dbReference type="NCBI Taxonomy" id="2529274"/>
    <lineage>
        <taxon>Bacteria</taxon>
        <taxon>Pseudomonadati</taxon>
        <taxon>Bacteroidota</taxon>
        <taxon>Sphingobacteriia</taxon>
        <taxon>Sphingobacteriales</taxon>
        <taxon>Sphingobacteriaceae</taxon>
        <taxon>Pedobacter</taxon>
    </lineage>
</organism>
<evidence type="ECO:0000256" key="1">
    <source>
        <dbReference type="SAM" id="Phobius"/>
    </source>
</evidence>
<keyword evidence="1" id="KW-1133">Transmembrane helix</keyword>
<keyword evidence="1" id="KW-0812">Transmembrane</keyword>
<keyword evidence="3" id="KW-1185">Reference proteome</keyword>
<feature type="transmembrane region" description="Helical" evidence="1">
    <location>
        <begin position="12"/>
        <end position="30"/>
    </location>
</feature>
<keyword evidence="1" id="KW-0472">Membrane</keyword>
<dbReference type="AlphaFoldDB" id="A0A4R5MNY7"/>
<reference evidence="2 3" key="1">
    <citation type="submission" date="2019-02" db="EMBL/GenBank/DDBJ databases">
        <title>Pedobacter sp. nov., a novel speices isolated from soil of pinguins habitat in Antarcitica.</title>
        <authorList>
            <person name="He R.-H."/>
        </authorList>
    </citation>
    <scope>NUCLEOTIDE SEQUENCE [LARGE SCALE GENOMIC DNA]</scope>
    <source>
        <strain evidence="2 3">E01020</strain>
    </source>
</reference>
<evidence type="ECO:0000313" key="2">
    <source>
        <dbReference type="EMBL" id="TDG37316.1"/>
    </source>
</evidence>
<dbReference type="OrthoDB" id="798881at2"/>
<dbReference type="EMBL" id="SJCY01000002">
    <property type="protein sequence ID" value="TDG37316.1"/>
    <property type="molecule type" value="Genomic_DNA"/>
</dbReference>
<name>A0A4R5MNY7_9SPHI</name>
<dbReference type="RefSeq" id="WP_133261409.1">
    <property type="nucleotide sequence ID" value="NZ_SJCY01000002.1"/>
</dbReference>
<accession>A0A4R5MNY7</accession>
<evidence type="ECO:0000313" key="3">
    <source>
        <dbReference type="Proteomes" id="UP000295668"/>
    </source>
</evidence>
<proteinExistence type="predicted"/>
<comment type="caution">
    <text evidence="2">The sequence shown here is derived from an EMBL/GenBank/DDBJ whole genome shotgun (WGS) entry which is preliminary data.</text>
</comment>
<gene>
    <name evidence="2" type="ORF">EZJ43_04145</name>
</gene>